<proteinExistence type="predicted"/>
<protein>
    <recommendedName>
        <fullName evidence="3">Glutamate 5-kinase</fullName>
    </recommendedName>
</protein>
<keyword evidence="2" id="KW-1185">Reference proteome</keyword>
<dbReference type="Proteomes" id="UP000242515">
    <property type="component" value="Unassembled WGS sequence"/>
</dbReference>
<gene>
    <name evidence="1" type="ORF">SAMN05216522_1029</name>
</gene>
<dbReference type="OrthoDB" id="6571023at2"/>
<dbReference type="STRING" id="988801.SAMN05216522_1029"/>
<evidence type="ECO:0008006" key="3">
    <source>
        <dbReference type="Google" id="ProtNLM"/>
    </source>
</evidence>
<evidence type="ECO:0000313" key="2">
    <source>
        <dbReference type="Proteomes" id="UP000242515"/>
    </source>
</evidence>
<reference evidence="2" key="1">
    <citation type="submission" date="2016-10" db="EMBL/GenBank/DDBJ databases">
        <authorList>
            <person name="Varghese N."/>
            <person name="Submissions S."/>
        </authorList>
    </citation>
    <scope>NUCLEOTIDE SEQUENCE [LARGE SCALE GENOMIC DNA]</scope>
    <source>
        <strain evidence="2">8N4</strain>
    </source>
</reference>
<sequence length="127" mass="13961">MGIRDKVQSKVAKAFNNKLSDAVYPFTGSYVTEGDYDPVTEQSNQVTHTYTGRGVLGKYDVKRIDGVNILTGDIKITALQNEVSEPPKVDHIITTTDLVTHISQSYKVINVGSDPAEATYSVQLRRA</sequence>
<evidence type="ECO:0000313" key="1">
    <source>
        <dbReference type="EMBL" id="SEQ27399.1"/>
    </source>
</evidence>
<accession>A0A1H9EP27</accession>
<dbReference type="RefSeq" id="WP_092672496.1">
    <property type="nucleotide sequence ID" value="NZ_FOGC01000002.1"/>
</dbReference>
<dbReference type="AlphaFoldDB" id="A0A1H9EP27"/>
<dbReference type="EMBL" id="FOGC01000002">
    <property type="protein sequence ID" value="SEQ27399.1"/>
    <property type="molecule type" value="Genomic_DNA"/>
</dbReference>
<organism evidence="1 2">
    <name type="scientific">Rosenbergiella nectarea</name>
    <dbReference type="NCBI Taxonomy" id="988801"/>
    <lineage>
        <taxon>Bacteria</taxon>
        <taxon>Pseudomonadati</taxon>
        <taxon>Pseudomonadota</taxon>
        <taxon>Gammaproteobacteria</taxon>
        <taxon>Enterobacterales</taxon>
        <taxon>Erwiniaceae</taxon>
        <taxon>Rosenbergiella</taxon>
    </lineage>
</organism>
<name>A0A1H9EP27_9GAMM</name>